<sequence length="608" mass="70193">MASLLFGLINLILLVDVVRSRRTHMTLVPSSESSYMMIITKHKRDVNLVVLQLGAALAVTFAGFLFSRFRKNTKSTIRPTLPPLRPQPSDHGYRDSSNEPIHRETQRTSKEESLLVFSPRSECDADEKDVFLLPEFEDEVKKLDLLVYDDECESPKSDMSSAPLAFPSAEEGDHVNEIKRLRNTVRALRERERCLEDKLLEYYSLKEQQKIAMELRSRLKLNQMETKVFNLKIKSLQAENEKLKAQCSEHSKVALELDLAKSEVHVLKKKLNIKTQQHVEQLLSLKERVAKLQEDEIKATLPDRDADKMVQRLRDLEGEINELRNSNTRLQFENFELAEKLESVQIIASSKLEDPEEMETLRQESNRLKSENEELKKEIEQLQGDRCTDLEQLVYLKWINACLRYELRTYQPPAGKTVARDLSTTLSPTSEEKAKQLILEYAHEEDHTDYDQWSSSQEESSSMITDSMFLDDSSVDTLFATKTKKSGKKKLMHKLMKILHGKDSTQEGKKRAGSSEPSSSSTGVHSTPRRPHSMDFQMLLRGEDEEDFKDHMKMLHRKSEGAEASNYGEEECLESDQNRKKELIKYAEALRKSRSTKKLHKKSVSFFF</sequence>
<evidence type="ECO:0000256" key="3">
    <source>
        <dbReference type="SAM" id="MobiDB-lite"/>
    </source>
</evidence>
<feature type="transmembrane region" description="Helical" evidence="4">
    <location>
        <begin position="46"/>
        <end position="66"/>
    </location>
</feature>
<keyword evidence="5" id="KW-0732">Signal</keyword>
<name>A0ABQ7LMV3_BRACM</name>
<feature type="signal peptide" evidence="5">
    <location>
        <begin position="1"/>
        <end position="20"/>
    </location>
</feature>
<evidence type="ECO:0000313" key="6">
    <source>
        <dbReference type="EMBL" id="KAG5387903.1"/>
    </source>
</evidence>
<feature type="coiled-coil region" evidence="2">
    <location>
        <begin position="358"/>
        <end position="385"/>
    </location>
</feature>
<organism evidence="6 7">
    <name type="scientific">Brassica rapa subsp. trilocularis</name>
    <dbReference type="NCBI Taxonomy" id="1813537"/>
    <lineage>
        <taxon>Eukaryota</taxon>
        <taxon>Viridiplantae</taxon>
        <taxon>Streptophyta</taxon>
        <taxon>Embryophyta</taxon>
        <taxon>Tracheophyta</taxon>
        <taxon>Spermatophyta</taxon>
        <taxon>Magnoliopsida</taxon>
        <taxon>eudicotyledons</taxon>
        <taxon>Gunneridae</taxon>
        <taxon>Pentapetalae</taxon>
        <taxon>rosids</taxon>
        <taxon>malvids</taxon>
        <taxon>Brassicales</taxon>
        <taxon>Brassicaceae</taxon>
        <taxon>Brassiceae</taxon>
        <taxon>Brassica</taxon>
    </lineage>
</organism>
<accession>A0ABQ7LMV3</accession>
<dbReference type="Proteomes" id="UP000823674">
    <property type="component" value="Chromosome A08"/>
</dbReference>
<dbReference type="EMBL" id="JADBGQ010000007">
    <property type="protein sequence ID" value="KAG5387903.1"/>
    <property type="molecule type" value="Genomic_DNA"/>
</dbReference>
<evidence type="ECO:0000256" key="1">
    <source>
        <dbReference type="ARBA" id="ARBA00023054"/>
    </source>
</evidence>
<feature type="region of interest" description="Disordered" evidence="3">
    <location>
        <begin position="498"/>
        <end position="532"/>
    </location>
</feature>
<reference evidence="6 7" key="1">
    <citation type="submission" date="2021-03" db="EMBL/GenBank/DDBJ databases">
        <authorList>
            <person name="King G.J."/>
            <person name="Bancroft I."/>
            <person name="Baten A."/>
            <person name="Bloomfield J."/>
            <person name="Borpatragohain P."/>
            <person name="He Z."/>
            <person name="Irish N."/>
            <person name="Irwin J."/>
            <person name="Liu K."/>
            <person name="Mauleon R.P."/>
            <person name="Moore J."/>
            <person name="Morris R."/>
            <person name="Ostergaard L."/>
            <person name="Wang B."/>
            <person name="Wells R."/>
        </authorList>
    </citation>
    <scope>NUCLEOTIDE SEQUENCE [LARGE SCALE GENOMIC DNA]</scope>
    <source>
        <strain evidence="6">R-o-18</strain>
        <tissue evidence="6">Leaf</tissue>
    </source>
</reference>
<keyword evidence="4" id="KW-0472">Membrane</keyword>
<comment type="caution">
    <text evidence="6">The sequence shown here is derived from an EMBL/GenBank/DDBJ whole genome shotgun (WGS) entry which is preliminary data.</text>
</comment>
<feature type="chain" id="PRO_5046221411" description="Protein CHUP1, chloroplastic" evidence="5">
    <location>
        <begin position="21"/>
        <end position="608"/>
    </location>
</feature>
<evidence type="ECO:0000256" key="4">
    <source>
        <dbReference type="SAM" id="Phobius"/>
    </source>
</evidence>
<evidence type="ECO:0008006" key="8">
    <source>
        <dbReference type="Google" id="ProtNLM"/>
    </source>
</evidence>
<evidence type="ECO:0000313" key="7">
    <source>
        <dbReference type="Proteomes" id="UP000823674"/>
    </source>
</evidence>
<feature type="compositionally biased region" description="Basic and acidic residues" evidence="3">
    <location>
        <begin position="500"/>
        <end position="510"/>
    </location>
</feature>
<feature type="coiled-coil region" evidence="2">
    <location>
        <begin position="178"/>
        <end position="333"/>
    </location>
</feature>
<dbReference type="PANTHER" id="PTHR31342">
    <property type="entry name" value="PROTEIN CHUP1, CHLOROPLASTIC"/>
    <property type="match status" value="1"/>
</dbReference>
<evidence type="ECO:0000256" key="2">
    <source>
        <dbReference type="SAM" id="Coils"/>
    </source>
</evidence>
<keyword evidence="7" id="KW-1185">Reference proteome</keyword>
<keyword evidence="4" id="KW-0812">Transmembrane</keyword>
<gene>
    <name evidence="6" type="primary">A08p002980.1_BraROA</name>
    <name evidence="6" type="ORF">IGI04_029444</name>
</gene>
<keyword evidence="4" id="KW-1133">Transmembrane helix</keyword>
<feature type="compositionally biased region" description="Basic and acidic residues" evidence="3">
    <location>
        <begin position="91"/>
        <end position="113"/>
    </location>
</feature>
<keyword evidence="1 2" id="KW-0175">Coiled coil</keyword>
<protein>
    <recommendedName>
        <fullName evidence="8">Protein CHUP1, chloroplastic</fullName>
    </recommendedName>
</protein>
<feature type="region of interest" description="Disordered" evidence="3">
    <location>
        <begin position="77"/>
        <end position="113"/>
    </location>
</feature>
<dbReference type="InterPro" id="IPR040265">
    <property type="entry name" value="CHUP1/IPGA1-like"/>
</dbReference>
<evidence type="ECO:0000256" key="5">
    <source>
        <dbReference type="SAM" id="SignalP"/>
    </source>
</evidence>
<dbReference type="PANTHER" id="PTHR31342:SF4">
    <property type="entry name" value="ACTIN BINDING PROTEIN FAMILY"/>
    <property type="match status" value="1"/>
</dbReference>
<proteinExistence type="predicted"/>